<dbReference type="PROSITE" id="PS00216">
    <property type="entry name" value="SUGAR_TRANSPORT_1"/>
    <property type="match status" value="1"/>
</dbReference>
<dbReference type="InterPro" id="IPR011701">
    <property type="entry name" value="MFS"/>
</dbReference>
<feature type="transmembrane region" description="Helical" evidence="6">
    <location>
        <begin position="198"/>
        <end position="217"/>
    </location>
</feature>
<feature type="transmembrane region" description="Helical" evidence="6">
    <location>
        <begin position="268"/>
        <end position="289"/>
    </location>
</feature>
<evidence type="ECO:0000256" key="5">
    <source>
        <dbReference type="ARBA" id="ARBA00023136"/>
    </source>
</evidence>
<feature type="transmembrane region" description="Helical" evidence="6">
    <location>
        <begin position="137"/>
        <end position="161"/>
    </location>
</feature>
<keyword evidence="3 6" id="KW-0812">Transmembrane</keyword>
<evidence type="ECO:0000256" key="6">
    <source>
        <dbReference type="SAM" id="Phobius"/>
    </source>
</evidence>
<dbReference type="CDD" id="cd17321">
    <property type="entry name" value="MFS_MMR_MDR_like"/>
    <property type="match status" value="1"/>
</dbReference>
<comment type="subcellular location">
    <subcellularLocation>
        <location evidence="1">Cell membrane</location>
        <topology evidence="1">Multi-pass membrane protein</topology>
    </subcellularLocation>
</comment>
<dbReference type="Gene3D" id="1.20.1720.10">
    <property type="entry name" value="Multidrug resistance protein D"/>
    <property type="match status" value="1"/>
</dbReference>
<feature type="transmembrane region" description="Helical" evidence="6">
    <location>
        <begin position="404"/>
        <end position="424"/>
    </location>
</feature>
<dbReference type="PRINTS" id="PR01035">
    <property type="entry name" value="TCRTETA"/>
</dbReference>
<feature type="transmembrane region" description="Helical" evidence="6">
    <location>
        <begin position="103"/>
        <end position="125"/>
    </location>
</feature>
<feature type="transmembrane region" description="Helical" evidence="6">
    <location>
        <begin position="78"/>
        <end position="97"/>
    </location>
</feature>
<feature type="transmembrane region" description="Helical" evidence="6">
    <location>
        <begin position="12"/>
        <end position="34"/>
    </location>
</feature>
<feature type="transmembrane region" description="Helical" evidence="6">
    <location>
        <begin position="481"/>
        <end position="502"/>
    </location>
</feature>
<evidence type="ECO:0000256" key="2">
    <source>
        <dbReference type="ARBA" id="ARBA00007520"/>
    </source>
</evidence>
<feature type="transmembrane region" description="Helical" evidence="6">
    <location>
        <begin position="229"/>
        <end position="247"/>
    </location>
</feature>
<dbReference type="InterPro" id="IPR036259">
    <property type="entry name" value="MFS_trans_sf"/>
</dbReference>
<feature type="domain" description="Major facilitator superfamily (MFS) profile" evidence="7">
    <location>
        <begin position="12"/>
        <end position="507"/>
    </location>
</feature>
<feature type="transmembrane region" description="Helical" evidence="6">
    <location>
        <begin position="356"/>
        <end position="375"/>
    </location>
</feature>
<feature type="transmembrane region" description="Helical" evidence="6">
    <location>
        <begin position="295"/>
        <end position="319"/>
    </location>
</feature>
<dbReference type="Proteomes" id="UP000542674">
    <property type="component" value="Unassembled WGS sequence"/>
</dbReference>
<dbReference type="EMBL" id="JACHJS010000001">
    <property type="protein sequence ID" value="MBB4965310.1"/>
    <property type="molecule type" value="Genomic_DNA"/>
</dbReference>
<dbReference type="InterPro" id="IPR020846">
    <property type="entry name" value="MFS_dom"/>
</dbReference>
<dbReference type="GO" id="GO:0022857">
    <property type="term" value="F:transmembrane transporter activity"/>
    <property type="evidence" value="ECO:0007669"/>
    <property type="project" value="InterPro"/>
</dbReference>
<gene>
    <name evidence="8" type="ORF">F4559_002669</name>
</gene>
<keyword evidence="4 6" id="KW-1133">Transmembrane helix</keyword>
<dbReference type="Pfam" id="PF07690">
    <property type="entry name" value="MFS_1"/>
    <property type="match status" value="1"/>
</dbReference>
<proteinExistence type="inferred from homology"/>
<keyword evidence="9" id="KW-1185">Reference proteome</keyword>
<dbReference type="InterPro" id="IPR001958">
    <property type="entry name" value="Tet-R_TetA/multi-R_MdtG-like"/>
</dbReference>
<comment type="similarity">
    <text evidence="2">Belongs to the major facilitator superfamily. TCR/Tet family.</text>
</comment>
<dbReference type="PROSITE" id="PS50850">
    <property type="entry name" value="MFS"/>
    <property type="match status" value="1"/>
</dbReference>
<feature type="transmembrane region" description="Helical" evidence="6">
    <location>
        <begin position="54"/>
        <end position="71"/>
    </location>
</feature>
<keyword evidence="5 6" id="KW-0472">Membrane</keyword>
<dbReference type="RefSeq" id="WP_184668797.1">
    <property type="nucleotide sequence ID" value="NZ_BAABAI010000045.1"/>
</dbReference>
<evidence type="ECO:0000313" key="8">
    <source>
        <dbReference type="EMBL" id="MBB4965310.1"/>
    </source>
</evidence>
<dbReference type="InterPro" id="IPR005829">
    <property type="entry name" value="Sugar_transporter_CS"/>
</dbReference>
<dbReference type="AlphaFoldDB" id="A0A7W7T4S9"/>
<evidence type="ECO:0000256" key="1">
    <source>
        <dbReference type="ARBA" id="ARBA00004651"/>
    </source>
</evidence>
<feature type="transmembrane region" description="Helical" evidence="6">
    <location>
        <begin position="167"/>
        <end position="186"/>
    </location>
</feature>
<comment type="caution">
    <text evidence="8">The sequence shown here is derived from an EMBL/GenBank/DDBJ whole genome shotgun (WGS) entry which is preliminary data.</text>
</comment>
<evidence type="ECO:0000256" key="4">
    <source>
        <dbReference type="ARBA" id="ARBA00022989"/>
    </source>
</evidence>
<dbReference type="GO" id="GO:0005886">
    <property type="term" value="C:plasma membrane"/>
    <property type="evidence" value="ECO:0007669"/>
    <property type="project" value="UniProtKB-SubCell"/>
</dbReference>
<name>A0A7W7T4S9_9PSEU</name>
<dbReference type="PANTHER" id="PTHR42718:SF49">
    <property type="entry name" value="EXPORT PROTEIN"/>
    <property type="match status" value="1"/>
</dbReference>
<organism evidence="8 9">
    <name type="scientific">Saccharothrix violaceirubra</name>
    <dbReference type="NCBI Taxonomy" id="413306"/>
    <lineage>
        <taxon>Bacteria</taxon>
        <taxon>Bacillati</taxon>
        <taxon>Actinomycetota</taxon>
        <taxon>Actinomycetes</taxon>
        <taxon>Pseudonocardiales</taxon>
        <taxon>Pseudonocardiaceae</taxon>
        <taxon>Saccharothrix</taxon>
    </lineage>
</organism>
<feature type="transmembrane region" description="Helical" evidence="6">
    <location>
        <begin position="331"/>
        <end position="350"/>
    </location>
</feature>
<evidence type="ECO:0000259" key="7">
    <source>
        <dbReference type="PROSITE" id="PS50850"/>
    </source>
</evidence>
<accession>A0A7W7T4S9</accession>
<sequence>MTVIPARGQGIALAALCLSALMFGLEISSVPVILSTIGEVLHGDFTDLQWTMNAYTIACTTVLMASGALADRFGRKRLLVIAVATFGATSLLCGLAQDVTVLIAGRALQGMSGGTMLICQVAILSQQFPAGRQRTRAFGTWGIVFGTGLGFGPVIGGGLVALSNWRWVFLVHTVLAAVTLALTMRGVRESRDPTGNRLDIGGIVTLSLAVFGLVFFITQGPGLGLDSVLTLGSLVLAAAFGVAFVVIERSGSHPMVDFSVFRIRAFSGALLGSAAMNFSYWPLMIYLPIHLQRGLGYGTAATGVCLLAYTIPTLALPPVAERLAVKYRPGVIIPVGLYLIGLGFLLLYLGSGVADANWVTILPGSVLAGVGLGLANTPVTNTTTGSVPAERSGMASGIDMSARMISLAVNIALMGLILTLGISARLNDHPQLSGAQARALAEHVANGADLAALTHALPALPDPESTEALVRSALTHGFGLITLYGGIAASALATAGLVVFRVRRRTRVKDRHSRG</sequence>
<evidence type="ECO:0000256" key="3">
    <source>
        <dbReference type="ARBA" id="ARBA00022692"/>
    </source>
</evidence>
<protein>
    <submittedName>
        <fullName evidence="8">EmrB/QacA subfamily drug resistance transporter</fullName>
    </submittedName>
</protein>
<dbReference type="Gene3D" id="1.20.1250.20">
    <property type="entry name" value="MFS general substrate transporter like domains"/>
    <property type="match status" value="1"/>
</dbReference>
<evidence type="ECO:0000313" key="9">
    <source>
        <dbReference type="Proteomes" id="UP000542674"/>
    </source>
</evidence>
<dbReference type="SUPFAM" id="SSF103473">
    <property type="entry name" value="MFS general substrate transporter"/>
    <property type="match status" value="1"/>
</dbReference>
<reference evidence="8 9" key="1">
    <citation type="submission" date="2020-08" db="EMBL/GenBank/DDBJ databases">
        <title>Sequencing the genomes of 1000 actinobacteria strains.</title>
        <authorList>
            <person name="Klenk H.-P."/>
        </authorList>
    </citation>
    <scope>NUCLEOTIDE SEQUENCE [LARGE SCALE GENOMIC DNA]</scope>
    <source>
        <strain evidence="8 9">DSM 45084</strain>
    </source>
</reference>
<dbReference type="PANTHER" id="PTHR42718">
    <property type="entry name" value="MAJOR FACILITATOR SUPERFAMILY MULTIDRUG TRANSPORTER MFSC"/>
    <property type="match status" value="1"/>
</dbReference>